<evidence type="ECO:0000313" key="4">
    <source>
        <dbReference type="Proteomes" id="UP001279734"/>
    </source>
</evidence>
<feature type="region of interest" description="Disordered" evidence="2">
    <location>
        <begin position="141"/>
        <end position="307"/>
    </location>
</feature>
<feature type="compositionally biased region" description="Polar residues" evidence="2">
    <location>
        <begin position="240"/>
        <end position="291"/>
    </location>
</feature>
<evidence type="ECO:0000256" key="1">
    <source>
        <dbReference type="SAM" id="Coils"/>
    </source>
</evidence>
<dbReference type="PANTHER" id="PTHR35117">
    <property type="entry name" value="MYOSIN-M HEAVY PROTEIN"/>
    <property type="match status" value="1"/>
</dbReference>
<dbReference type="EMBL" id="BSYO01000009">
    <property type="protein sequence ID" value="GMH10201.1"/>
    <property type="molecule type" value="Genomic_DNA"/>
</dbReference>
<feature type="coiled-coil region" evidence="1">
    <location>
        <begin position="74"/>
        <end position="108"/>
    </location>
</feature>
<dbReference type="PANTHER" id="PTHR35117:SF1">
    <property type="entry name" value="MYOSIN-M HEAVY PROTEIN"/>
    <property type="match status" value="1"/>
</dbReference>
<dbReference type="Proteomes" id="UP001279734">
    <property type="component" value="Unassembled WGS sequence"/>
</dbReference>
<keyword evidence="1" id="KW-0175">Coiled coil</keyword>
<feature type="compositionally biased region" description="Polar residues" evidence="2">
    <location>
        <begin position="187"/>
        <end position="204"/>
    </location>
</feature>
<name>A0AAD3XMX1_NEPGR</name>
<organism evidence="3 4">
    <name type="scientific">Nepenthes gracilis</name>
    <name type="common">Slender pitcher plant</name>
    <dbReference type="NCBI Taxonomy" id="150966"/>
    <lineage>
        <taxon>Eukaryota</taxon>
        <taxon>Viridiplantae</taxon>
        <taxon>Streptophyta</taxon>
        <taxon>Embryophyta</taxon>
        <taxon>Tracheophyta</taxon>
        <taxon>Spermatophyta</taxon>
        <taxon>Magnoliopsida</taxon>
        <taxon>eudicotyledons</taxon>
        <taxon>Gunneridae</taxon>
        <taxon>Pentapetalae</taxon>
        <taxon>Caryophyllales</taxon>
        <taxon>Nepenthaceae</taxon>
        <taxon>Nepenthes</taxon>
    </lineage>
</organism>
<feature type="compositionally biased region" description="Polar residues" evidence="2">
    <location>
        <begin position="211"/>
        <end position="233"/>
    </location>
</feature>
<protein>
    <submittedName>
        <fullName evidence="3">Uncharacterized protein</fullName>
    </submittedName>
</protein>
<evidence type="ECO:0000256" key="2">
    <source>
        <dbReference type="SAM" id="MobiDB-lite"/>
    </source>
</evidence>
<reference evidence="3" key="1">
    <citation type="submission" date="2023-05" db="EMBL/GenBank/DDBJ databases">
        <title>Nepenthes gracilis genome sequencing.</title>
        <authorList>
            <person name="Fukushima K."/>
        </authorList>
    </citation>
    <scope>NUCLEOTIDE SEQUENCE</scope>
    <source>
        <strain evidence="3">SING2019-196</strain>
    </source>
</reference>
<comment type="caution">
    <text evidence="3">The sequence shown here is derived from an EMBL/GenBank/DDBJ whole genome shotgun (WGS) entry which is preliminary data.</text>
</comment>
<evidence type="ECO:0000313" key="3">
    <source>
        <dbReference type="EMBL" id="GMH10201.1"/>
    </source>
</evidence>
<gene>
    <name evidence="3" type="ORF">Nepgr_012042</name>
</gene>
<accession>A0AAD3XMX1</accession>
<keyword evidence="4" id="KW-1185">Reference proteome</keyword>
<proteinExistence type="predicted"/>
<dbReference type="AlphaFoldDB" id="A0AAD3XMX1"/>
<sequence>MGRQAKPRKPENSVGKGKVTPVQVAFIVDRYLADNNYSETRSIFRTEASSLLAKSTAFEAPKTLLTLGVMLDEYICLKEEKVILEQEKSQLEQEKSRVQALLQGMQDLMNIYNSNASCSMPQPPAVVPSVAAKSMAMSPLGFPPSKTPGRISMSMQPRTTAEPGNFSSPVLNYPPPTKRKSYKVISGASQTTKKSCNLSPSNQFADKGTSDIASLSDNGPDNQQSFPPESSLHNPDDNGASVQESSVARNLFNQSSQSPMSKTSGPNTPSRAVFSQSDKSISPLDGSSSTEKSNHHKTPQETTPTSCTIISSKTIIVSPCKENSRCSIERNHCTFSSPIKSNLNRQGKRDQVKGRLDFDSSDLSNAYDSLTTSGSNRDEDLFVLDLPSADAFGTDFSLSELLTDFGIDCGGIDYACQATLDASTNAVPGLLHESRNGSQGFLEHSSSLSVLTEKGEITESNAIHLLVYAISSFLNLVSLPSTRCHSVTCSDAVASVRSITKCIQISSPGKFTS</sequence>